<dbReference type="Proteomes" id="UP000316905">
    <property type="component" value="Unassembled WGS sequence"/>
</dbReference>
<dbReference type="InterPro" id="IPR051258">
    <property type="entry name" value="Diverse_Substrate_Transporter"/>
</dbReference>
<feature type="transmembrane region" description="Helical" evidence="6">
    <location>
        <begin position="120"/>
        <end position="136"/>
    </location>
</feature>
<keyword evidence="9" id="KW-1185">Reference proteome</keyword>
<accession>A0A562PX45</accession>
<dbReference type="InterPro" id="IPR000620">
    <property type="entry name" value="EamA_dom"/>
</dbReference>
<reference evidence="8 9" key="1">
    <citation type="journal article" date="2015" name="Stand. Genomic Sci.">
        <title>Genomic Encyclopedia of Bacterial and Archaeal Type Strains, Phase III: the genomes of soil and plant-associated and newly described type strains.</title>
        <authorList>
            <person name="Whitman W.B."/>
            <person name="Woyke T."/>
            <person name="Klenk H.P."/>
            <person name="Zhou Y."/>
            <person name="Lilburn T.G."/>
            <person name="Beck B.J."/>
            <person name="De Vos P."/>
            <person name="Vandamme P."/>
            <person name="Eisen J.A."/>
            <person name="Garrity G."/>
            <person name="Hugenholtz P."/>
            <person name="Kyrpides N.C."/>
        </authorList>
    </citation>
    <scope>NUCLEOTIDE SEQUENCE [LARGE SCALE GENOMIC DNA]</scope>
    <source>
        <strain evidence="8 9">CGMCC 1.6858</strain>
    </source>
</reference>
<feature type="transmembrane region" description="Helical" evidence="6">
    <location>
        <begin position="206"/>
        <end position="226"/>
    </location>
</feature>
<feature type="domain" description="EamA" evidence="7">
    <location>
        <begin position="145"/>
        <end position="278"/>
    </location>
</feature>
<evidence type="ECO:0000313" key="9">
    <source>
        <dbReference type="Proteomes" id="UP000316905"/>
    </source>
</evidence>
<proteinExistence type="predicted"/>
<feature type="transmembrane region" description="Helical" evidence="6">
    <location>
        <begin position="65"/>
        <end position="84"/>
    </location>
</feature>
<dbReference type="EMBL" id="VLKY01000019">
    <property type="protein sequence ID" value="TWI48994.1"/>
    <property type="molecule type" value="Genomic_DNA"/>
</dbReference>
<evidence type="ECO:0000256" key="6">
    <source>
        <dbReference type="SAM" id="Phobius"/>
    </source>
</evidence>
<feature type="transmembrane region" description="Helical" evidence="6">
    <location>
        <begin position="174"/>
        <end position="194"/>
    </location>
</feature>
<evidence type="ECO:0000256" key="5">
    <source>
        <dbReference type="ARBA" id="ARBA00023136"/>
    </source>
</evidence>
<evidence type="ECO:0000256" key="3">
    <source>
        <dbReference type="ARBA" id="ARBA00022692"/>
    </source>
</evidence>
<organism evidence="8 9">
    <name type="scientific">Pseudomonas duriflava</name>
    <dbReference type="NCBI Taxonomy" id="459528"/>
    <lineage>
        <taxon>Bacteria</taxon>
        <taxon>Pseudomonadati</taxon>
        <taxon>Pseudomonadota</taxon>
        <taxon>Gammaproteobacteria</taxon>
        <taxon>Pseudomonadales</taxon>
        <taxon>Pseudomonadaceae</taxon>
        <taxon>Pseudomonas</taxon>
    </lineage>
</organism>
<comment type="subcellular location">
    <subcellularLocation>
        <location evidence="1">Cell membrane</location>
        <topology evidence="1">Multi-pass membrane protein</topology>
    </subcellularLocation>
</comment>
<feature type="transmembrane region" description="Helical" evidence="6">
    <location>
        <begin position="90"/>
        <end position="108"/>
    </location>
</feature>
<keyword evidence="4 6" id="KW-1133">Transmembrane helix</keyword>
<dbReference type="OrthoDB" id="9804865at2"/>
<dbReference type="GO" id="GO:0005886">
    <property type="term" value="C:plasma membrane"/>
    <property type="evidence" value="ECO:0007669"/>
    <property type="project" value="UniProtKB-SubCell"/>
</dbReference>
<keyword evidence="2" id="KW-1003">Cell membrane</keyword>
<dbReference type="InterPro" id="IPR037185">
    <property type="entry name" value="EmrE-like"/>
</dbReference>
<feature type="transmembrane region" description="Helical" evidence="6">
    <location>
        <begin position="238"/>
        <end position="257"/>
    </location>
</feature>
<gene>
    <name evidence="8" type="ORF">IQ22_04128</name>
</gene>
<sequence>MLKRQLYLLLLVLGTAFWGISFSLVKTGVADGSPFVFLAYKFGIAVLVLAIIFARRLMQLTWHTVFAGSLIGLPLLIGNVLQTIGLQHTSVTNSAFITGLDVLLIPLFKWSIFKKPVPKRVWLSCVIALTGLYLIVARNGLHLNVGDLWTMACAIFFASYVLSVGYFSNKHDAMLTVVIALAVCSLGCLFAAMLDKRAIWVPAEPFFWRGVLFASLFATAYMYAVQSAAQRYLEEEKVALTYLCEPVFAAFAGMLLLGESLSLRTVIGAVFILTALVLAEININKQQA</sequence>
<dbReference type="AlphaFoldDB" id="A0A562PX45"/>
<dbReference type="RefSeq" id="WP_145145330.1">
    <property type="nucleotide sequence ID" value="NZ_VLKY01000019.1"/>
</dbReference>
<evidence type="ECO:0000256" key="1">
    <source>
        <dbReference type="ARBA" id="ARBA00004651"/>
    </source>
</evidence>
<feature type="transmembrane region" description="Helical" evidence="6">
    <location>
        <begin position="33"/>
        <end position="53"/>
    </location>
</feature>
<feature type="transmembrane region" description="Helical" evidence="6">
    <location>
        <begin position="263"/>
        <end position="283"/>
    </location>
</feature>
<dbReference type="PANTHER" id="PTHR42920:SF5">
    <property type="entry name" value="EAMA DOMAIN-CONTAINING PROTEIN"/>
    <property type="match status" value="1"/>
</dbReference>
<dbReference type="Pfam" id="PF00892">
    <property type="entry name" value="EamA"/>
    <property type="match status" value="2"/>
</dbReference>
<dbReference type="SUPFAM" id="SSF103481">
    <property type="entry name" value="Multidrug resistance efflux transporter EmrE"/>
    <property type="match status" value="2"/>
</dbReference>
<evidence type="ECO:0000313" key="8">
    <source>
        <dbReference type="EMBL" id="TWI48994.1"/>
    </source>
</evidence>
<evidence type="ECO:0000256" key="2">
    <source>
        <dbReference type="ARBA" id="ARBA00022475"/>
    </source>
</evidence>
<evidence type="ECO:0000259" key="7">
    <source>
        <dbReference type="Pfam" id="PF00892"/>
    </source>
</evidence>
<protein>
    <submittedName>
        <fullName evidence="8">Threonine/homoserine efflux transporter RhtA</fullName>
    </submittedName>
</protein>
<dbReference type="PANTHER" id="PTHR42920">
    <property type="entry name" value="OS03G0707200 PROTEIN-RELATED"/>
    <property type="match status" value="1"/>
</dbReference>
<name>A0A562PX45_9PSED</name>
<comment type="caution">
    <text evidence="8">The sequence shown here is derived from an EMBL/GenBank/DDBJ whole genome shotgun (WGS) entry which is preliminary data.</text>
</comment>
<keyword evidence="5 6" id="KW-0472">Membrane</keyword>
<feature type="transmembrane region" description="Helical" evidence="6">
    <location>
        <begin position="148"/>
        <end position="167"/>
    </location>
</feature>
<keyword evidence="3 6" id="KW-0812">Transmembrane</keyword>
<evidence type="ECO:0000256" key="4">
    <source>
        <dbReference type="ARBA" id="ARBA00022989"/>
    </source>
</evidence>
<feature type="domain" description="EamA" evidence="7">
    <location>
        <begin position="7"/>
        <end position="136"/>
    </location>
</feature>